<evidence type="ECO:0000259" key="2">
    <source>
        <dbReference type="Pfam" id="PF20091"/>
    </source>
</evidence>
<dbReference type="InterPro" id="IPR045394">
    <property type="entry name" value="Abhydrolase_dom"/>
</dbReference>
<evidence type="ECO:0000256" key="1">
    <source>
        <dbReference type="SAM" id="MobiDB-lite"/>
    </source>
</evidence>
<proteinExistence type="predicted"/>
<evidence type="ECO:0000313" key="4">
    <source>
        <dbReference type="Proteomes" id="UP000002484"/>
    </source>
</evidence>
<dbReference type="EMBL" id="CP002299">
    <property type="protein sequence ID" value="ADP82080.1"/>
    <property type="molecule type" value="Genomic_DNA"/>
</dbReference>
<evidence type="ECO:0000313" key="3">
    <source>
        <dbReference type="EMBL" id="ADP82080.1"/>
    </source>
</evidence>
<dbReference type="InParanoid" id="E3J832"/>
<accession>E3J832</accession>
<dbReference type="KEGG" id="fri:FraEuI1c_4079"/>
<dbReference type="eggNOG" id="ENOG5032SV2">
    <property type="taxonomic scope" value="Bacteria"/>
</dbReference>
<dbReference type="OrthoDB" id="1971292at2"/>
<name>E3J832_PSEI1</name>
<dbReference type="STRING" id="298654.FraEuI1c_4079"/>
<feature type="compositionally biased region" description="Basic and acidic residues" evidence="1">
    <location>
        <begin position="260"/>
        <end position="275"/>
    </location>
</feature>
<feature type="region of interest" description="Disordered" evidence="1">
    <location>
        <begin position="254"/>
        <end position="275"/>
    </location>
</feature>
<keyword evidence="4" id="KW-1185">Reference proteome</keyword>
<dbReference type="RefSeq" id="WP_013425198.1">
    <property type="nucleotide sequence ID" value="NC_014666.1"/>
</dbReference>
<dbReference type="Pfam" id="PF20091">
    <property type="entry name" value="Abhydrolase_10"/>
    <property type="match status" value="1"/>
</dbReference>
<gene>
    <name evidence="3" type="ordered locus">FraEuI1c_4079</name>
</gene>
<organism evidence="3 4">
    <name type="scientific">Pseudofrankia inefficax (strain DSM 45817 / CECT 9037 / DDB 130130 / EuI1c)</name>
    <name type="common">Frankia inefficax</name>
    <dbReference type="NCBI Taxonomy" id="298654"/>
    <lineage>
        <taxon>Bacteria</taxon>
        <taxon>Bacillati</taxon>
        <taxon>Actinomycetota</taxon>
        <taxon>Actinomycetes</taxon>
        <taxon>Frankiales</taxon>
        <taxon>Frankiaceae</taxon>
        <taxon>Pseudofrankia</taxon>
    </lineage>
</organism>
<reference evidence="3 4" key="1">
    <citation type="submission" date="2010-10" db="EMBL/GenBank/DDBJ databases">
        <title>Complete sequence of Frankia sp. EuI1c.</title>
        <authorList>
            <consortium name="US DOE Joint Genome Institute"/>
            <person name="Lucas S."/>
            <person name="Copeland A."/>
            <person name="Lapidus A."/>
            <person name="Cheng J.-F."/>
            <person name="Bruce D."/>
            <person name="Goodwin L."/>
            <person name="Pitluck S."/>
            <person name="Chertkov O."/>
            <person name="Detter J.C."/>
            <person name="Han C."/>
            <person name="Tapia R."/>
            <person name="Land M."/>
            <person name="Hauser L."/>
            <person name="Jeffries C."/>
            <person name="Kyrpides N."/>
            <person name="Ivanova N."/>
            <person name="Mikhailova N."/>
            <person name="Beauchemin N."/>
            <person name="Sen A."/>
            <person name="Sur S.A."/>
            <person name="Gtari M."/>
            <person name="Wall L."/>
            <person name="Tisa L."/>
            <person name="Woyke T."/>
        </authorList>
    </citation>
    <scope>NUCLEOTIDE SEQUENCE [LARGE SCALE GENOMIC DNA]</scope>
    <source>
        <strain evidence="4">DSM 45817 / CECT 9037 / EuI1c</strain>
    </source>
</reference>
<dbReference type="Proteomes" id="UP000002484">
    <property type="component" value="Chromosome"/>
</dbReference>
<feature type="domain" description="Alpha/beta hydrolase" evidence="2">
    <location>
        <begin position="37"/>
        <end position="444"/>
    </location>
</feature>
<sequence>MTEVAPAELRRLDPGDSHRAFVPGGEYHRRPAGVDYVETEWLASGTDDDGHSYTTQVYVRLPRDPALFSGTVLVEPLHASGIAPIFMYSSPYVLRSGHGWVCVASQKSALDTHVKPVSPERYAALHIASAAPAPTMARPGPDRRDRNASGNLGAFLQELLRYNHASDAILAQVGAAIRGSNGPFTGVRHVLLAGHSQTGSVVTNYIVNGHRSHRLADGSSVFDGYLPTGCPTERFGPREVPIIQVISEGDVADPGTWFHDGGEPRHYRRPDSDDPGDRYRLYELAGVPHMGTRYPPHNNTAFWIEFGDAASLTPDHVMNSLPHNELFDVTLDHLVRWVVEGTTPPKADRIEVTADGTFAQDSHGNSVGGVRCVQLDVPRARYYSTPLGAAGNPTFSTIGFEIPFDAATMKQEYGDSAGYAERFGRRLDEIVRAGWLLPQDADAMRSDIQAATW</sequence>
<dbReference type="AlphaFoldDB" id="E3J832"/>
<protein>
    <recommendedName>
        <fullName evidence="2">Alpha/beta hydrolase domain-containing protein</fullName>
    </recommendedName>
</protein>
<dbReference type="HOGENOM" id="CLU_711812_0_0_11"/>